<reference evidence="7" key="1">
    <citation type="submission" date="2020-09" db="EMBL/GenBank/DDBJ databases">
        <title>A novel bacterium of genus Paenibacillus, isolated from South China Sea.</title>
        <authorList>
            <person name="Huang H."/>
            <person name="Mo K."/>
            <person name="Hu Y."/>
        </authorList>
    </citation>
    <scope>NUCLEOTIDE SEQUENCE</scope>
    <source>
        <strain evidence="7">IB182493</strain>
    </source>
</reference>
<keyword evidence="4" id="KW-0326">Glycosidase</keyword>
<dbReference type="GO" id="GO:0004553">
    <property type="term" value="F:hydrolase activity, hydrolyzing O-glycosyl compounds"/>
    <property type="evidence" value="ECO:0007669"/>
    <property type="project" value="InterPro"/>
</dbReference>
<dbReference type="SUPFAM" id="SSF75005">
    <property type="entry name" value="Arabinanase/levansucrase/invertase"/>
    <property type="match status" value="1"/>
</dbReference>
<feature type="site" description="Important for catalytic activity, responsible for pKa modulation of the active site Glu and correct orientation of both the proton donor and substrate" evidence="5">
    <location>
        <position position="154"/>
    </location>
</feature>
<organism evidence="7 8">
    <name type="scientific">Paenibacillus arenilitoris</name>
    <dbReference type="NCBI Taxonomy" id="2772299"/>
    <lineage>
        <taxon>Bacteria</taxon>
        <taxon>Bacillati</taxon>
        <taxon>Bacillota</taxon>
        <taxon>Bacilli</taxon>
        <taxon>Bacillales</taxon>
        <taxon>Paenibacillaceae</taxon>
        <taxon>Paenibacillus</taxon>
    </lineage>
</organism>
<dbReference type="AlphaFoldDB" id="A0A927H9P2"/>
<dbReference type="Proteomes" id="UP000632125">
    <property type="component" value="Unassembled WGS sequence"/>
</dbReference>
<evidence type="ECO:0000259" key="6">
    <source>
        <dbReference type="PROSITE" id="PS51175"/>
    </source>
</evidence>
<dbReference type="Pfam" id="PF04616">
    <property type="entry name" value="Glyco_hydro_43"/>
    <property type="match status" value="1"/>
</dbReference>
<evidence type="ECO:0000313" key="8">
    <source>
        <dbReference type="Proteomes" id="UP000632125"/>
    </source>
</evidence>
<comment type="similarity">
    <text evidence="1">Belongs to the glycosyl hydrolase 43 family.</text>
</comment>
<name>A0A927H9P2_9BACL</name>
<dbReference type="InterPro" id="IPR000772">
    <property type="entry name" value="Ricin_B_lectin"/>
</dbReference>
<dbReference type="Gene3D" id="2.80.10.50">
    <property type="match status" value="2"/>
</dbReference>
<dbReference type="SUPFAM" id="SSF50370">
    <property type="entry name" value="Ricin B-like lectins"/>
    <property type="match status" value="1"/>
</dbReference>
<dbReference type="InterPro" id="IPR035992">
    <property type="entry name" value="Ricin_B-like_lectins"/>
</dbReference>
<evidence type="ECO:0000256" key="5">
    <source>
        <dbReference type="PIRSR" id="PIRSR606710-2"/>
    </source>
</evidence>
<gene>
    <name evidence="7" type="ORF">IDH41_30730</name>
</gene>
<comment type="caution">
    <text evidence="7">The sequence shown here is derived from an EMBL/GenBank/DDBJ whole genome shotgun (WGS) entry which is preliminary data.</text>
</comment>
<dbReference type="Pfam" id="PF14200">
    <property type="entry name" value="RicinB_lectin_2"/>
    <property type="match status" value="2"/>
</dbReference>
<keyword evidence="2" id="KW-0732">Signal</keyword>
<feature type="domain" description="CBM6" evidence="6">
    <location>
        <begin position="342"/>
        <end position="462"/>
    </location>
</feature>
<evidence type="ECO:0000313" key="7">
    <source>
        <dbReference type="EMBL" id="MBD2872943.1"/>
    </source>
</evidence>
<dbReference type="CDD" id="cd00161">
    <property type="entry name" value="beta-trefoil_Ricin-like"/>
    <property type="match status" value="1"/>
</dbReference>
<evidence type="ECO:0000256" key="4">
    <source>
        <dbReference type="ARBA" id="ARBA00023295"/>
    </source>
</evidence>
<keyword evidence="8" id="KW-1185">Reference proteome</keyword>
<dbReference type="SUPFAM" id="SSF49785">
    <property type="entry name" value="Galactose-binding domain-like"/>
    <property type="match status" value="1"/>
</dbReference>
<dbReference type="GO" id="GO:0030246">
    <property type="term" value="F:carbohydrate binding"/>
    <property type="evidence" value="ECO:0007669"/>
    <property type="project" value="InterPro"/>
</dbReference>
<evidence type="ECO:0000256" key="3">
    <source>
        <dbReference type="ARBA" id="ARBA00022801"/>
    </source>
</evidence>
<dbReference type="PROSITE" id="PS51175">
    <property type="entry name" value="CBM6"/>
    <property type="match status" value="1"/>
</dbReference>
<evidence type="ECO:0000256" key="1">
    <source>
        <dbReference type="ARBA" id="ARBA00009865"/>
    </source>
</evidence>
<proteinExistence type="inferred from homology"/>
<dbReference type="PANTHER" id="PTHR43817">
    <property type="entry name" value="GLYCOSYL HYDROLASE"/>
    <property type="match status" value="1"/>
</dbReference>
<dbReference type="GO" id="GO:0005975">
    <property type="term" value="P:carbohydrate metabolic process"/>
    <property type="evidence" value="ECO:0007669"/>
    <property type="project" value="InterPro"/>
</dbReference>
<dbReference type="InterPro" id="IPR023296">
    <property type="entry name" value="Glyco_hydro_beta-prop_sf"/>
</dbReference>
<dbReference type="PROSITE" id="PS50231">
    <property type="entry name" value="RICIN_B_LECTIN"/>
    <property type="match status" value="1"/>
</dbReference>
<keyword evidence="3" id="KW-0378">Hydrolase</keyword>
<dbReference type="InterPro" id="IPR008979">
    <property type="entry name" value="Galactose-bd-like_sf"/>
</dbReference>
<accession>A0A927H9P2</accession>
<dbReference type="InterPro" id="IPR006710">
    <property type="entry name" value="Glyco_hydro_43"/>
</dbReference>
<dbReference type="InterPro" id="IPR005084">
    <property type="entry name" value="CBM6"/>
</dbReference>
<dbReference type="PANTHER" id="PTHR43817:SF1">
    <property type="entry name" value="HYDROLASE, FAMILY 43, PUTATIVE (AFU_ORTHOLOGUE AFUA_3G01660)-RELATED"/>
    <property type="match status" value="1"/>
</dbReference>
<dbReference type="RefSeq" id="WP_190868107.1">
    <property type="nucleotide sequence ID" value="NZ_JACXIY010000068.1"/>
</dbReference>
<evidence type="ECO:0000256" key="2">
    <source>
        <dbReference type="ARBA" id="ARBA00022729"/>
    </source>
</evidence>
<dbReference type="Gene3D" id="2.60.120.260">
    <property type="entry name" value="Galactose-binding domain-like"/>
    <property type="match status" value="1"/>
</dbReference>
<dbReference type="SMART" id="SM00458">
    <property type="entry name" value="RICIN"/>
    <property type="match status" value="1"/>
</dbReference>
<dbReference type="EMBL" id="JACXIY010000068">
    <property type="protein sequence ID" value="MBD2872943.1"/>
    <property type="molecule type" value="Genomic_DNA"/>
</dbReference>
<protein>
    <submittedName>
        <fullName evidence="7">Family 43 glycosylhydrolase</fullName>
    </submittedName>
</protein>
<dbReference type="Gene3D" id="2.115.10.20">
    <property type="entry name" value="Glycosyl hydrolase domain, family 43"/>
    <property type="match status" value="1"/>
</dbReference>
<sequence>MRIAIGFKLTALVLLIMLTLTSIGAYGSSAASTLNYSNPINTAGADPYIMLHSDGYYYFTRTLGNRLDIWKSRSLIAIDLGERKTIWTPPSGLKDIWAPEIHNIGGKWYIYYTANTGCGDDCRGIYVLENDSADPLQGDWTDKGKMNLPYSGLDGTVFDHNGQLYFLYAAYGDWSGSHGSAIAIAMMSNPWTLDGDNVILTKPEYSWEKKGMPVNEGAVILKRNGKIFLVYSASACWEDDYSLGILTADDTSDLLNPASWTKSEQPVFAKSPENGVYGPGHNSFVQSKDGTQDLIVYHGNSGPGQGCGPRPTRVQPFTWMNDGSPNFGIPTNGPLAVPSGDYRIEAEHGVPVKAQIKEKKGASGGKIVRLNNSNSSLTIKDVIVPEEGSYTLNVRYSGAAGPKASVNVSVNGKPALLMALPRIGSNQYATAAIQVELKKGYNNLIEFTKGKHAVEIDSIELAGSHTFSVKPGAEYKLINPYGGKALDVADAGMADGTWTQMSDDSNGTAAQRWKIALNEDGTYTIINPNSGKALTVLDPAEAWGRVGITENQGLDTQKWKLIDTGNGYCKLINVQTGKALDVSGASINSGAGVGTWKDLPGGVAQLWLFYRLD</sequence>
<dbReference type="CDD" id="cd18820">
    <property type="entry name" value="GH43_LbAraf43-like"/>
    <property type="match status" value="1"/>
</dbReference>